<sequence length="280" mass="29955">EDFAWLLRIAHGVESYAVIANFAMTGVFGDTELTSVTGAYVHTFVPGVDRTELPWFTTRKLLPNPVAAAELGEITRDCRLTGLVVNFPNTGIITAQIGIAGIEPKWDLNPAWLPGYDKEYFAVVADTASFATFPDWSETATADGDGTTLTFVDSSLATPYAYDDMIIGYTIKFTGGPNAGQQKVIADYATATGTVTWAGALKVAKTGDTAEIIPRYPVAGATVTLDNGVTPPGDPRMRVIGKPTCHDMPLLGPRAASVRMAVLIDTETDYAPILRAFRNA</sequence>
<evidence type="ECO:0000313" key="1">
    <source>
        <dbReference type="EMBL" id="GAF90770.1"/>
    </source>
</evidence>
<feature type="non-terminal residue" evidence="1">
    <location>
        <position position="280"/>
    </location>
</feature>
<dbReference type="EMBL" id="BARS01016789">
    <property type="protein sequence ID" value="GAF90770.1"/>
    <property type="molecule type" value="Genomic_DNA"/>
</dbReference>
<dbReference type="AlphaFoldDB" id="X0UQJ0"/>
<accession>X0UQJ0</accession>
<name>X0UQJ0_9ZZZZ</name>
<reference evidence="1" key="1">
    <citation type="journal article" date="2014" name="Front. Microbiol.">
        <title>High frequency of phylogenetically diverse reductive dehalogenase-homologous genes in deep subseafloor sedimentary metagenomes.</title>
        <authorList>
            <person name="Kawai M."/>
            <person name="Futagami T."/>
            <person name="Toyoda A."/>
            <person name="Takaki Y."/>
            <person name="Nishi S."/>
            <person name="Hori S."/>
            <person name="Arai W."/>
            <person name="Tsubouchi T."/>
            <person name="Morono Y."/>
            <person name="Uchiyama I."/>
            <person name="Ito T."/>
            <person name="Fujiyama A."/>
            <person name="Inagaki F."/>
            <person name="Takami H."/>
        </authorList>
    </citation>
    <scope>NUCLEOTIDE SEQUENCE</scope>
    <source>
        <strain evidence="1">Expedition CK06-06</strain>
    </source>
</reference>
<gene>
    <name evidence="1" type="ORF">S01H1_27555</name>
</gene>
<organism evidence="1">
    <name type="scientific">marine sediment metagenome</name>
    <dbReference type="NCBI Taxonomy" id="412755"/>
    <lineage>
        <taxon>unclassified sequences</taxon>
        <taxon>metagenomes</taxon>
        <taxon>ecological metagenomes</taxon>
    </lineage>
</organism>
<proteinExistence type="predicted"/>
<feature type="non-terminal residue" evidence="1">
    <location>
        <position position="1"/>
    </location>
</feature>
<protein>
    <submittedName>
        <fullName evidence="1">Uncharacterized protein</fullName>
    </submittedName>
</protein>
<comment type="caution">
    <text evidence="1">The sequence shown here is derived from an EMBL/GenBank/DDBJ whole genome shotgun (WGS) entry which is preliminary data.</text>
</comment>